<keyword evidence="2" id="KW-0732">Signal</keyword>
<dbReference type="AlphaFoldDB" id="A0A833RFZ4"/>
<proteinExistence type="predicted"/>
<gene>
    <name evidence="3" type="ORF">FCM35_KLT17319</name>
</gene>
<feature type="chain" id="PRO_5032465086" evidence="2">
    <location>
        <begin position="16"/>
        <end position="62"/>
    </location>
</feature>
<organism evidence="3 4">
    <name type="scientific">Carex littledalei</name>
    <dbReference type="NCBI Taxonomy" id="544730"/>
    <lineage>
        <taxon>Eukaryota</taxon>
        <taxon>Viridiplantae</taxon>
        <taxon>Streptophyta</taxon>
        <taxon>Embryophyta</taxon>
        <taxon>Tracheophyta</taxon>
        <taxon>Spermatophyta</taxon>
        <taxon>Magnoliopsida</taxon>
        <taxon>Liliopsida</taxon>
        <taxon>Poales</taxon>
        <taxon>Cyperaceae</taxon>
        <taxon>Cyperoideae</taxon>
        <taxon>Cariceae</taxon>
        <taxon>Carex</taxon>
        <taxon>Carex subgen. Euthyceras</taxon>
    </lineage>
</organism>
<feature type="signal peptide" evidence="2">
    <location>
        <begin position="1"/>
        <end position="15"/>
    </location>
</feature>
<accession>A0A833RFZ4</accession>
<evidence type="ECO:0000256" key="2">
    <source>
        <dbReference type="SAM" id="SignalP"/>
    </source>
</evidence>
<keyword evidence="4" id="KW-1185">Reference proteome</keyword>
<sequence length="62" mass="6894">MFLLVTVSLLPELAADHLSEKNKEAKSSTTVGVTNKFDDPRQNKPDLNGCEFYYLRGCPPPP</sequence>
<reference evidence="3" key="1">
    <citation type="submission" date="2020-01" db="EMBL/GenBank/DDBJ databases">
        <title>Genome sequence of Kobresia littledalei, the first chromosome-level genome in the family Cyperaceae.</title>
        <authorList>
            <person name="Qu G."/>
        </authorList>
    </citation>
    <scope>NUCLEOTIDE SEQUENCE</scope>
    <source>
        <strain evidence="3">C.B.Clarke</strain>
        <tissue evidence="3">Leaf</tissue>
    </source>
</reference>
<feature type="region of interest" description="Disordered" evidence="1">
    <location>
        <begin position="19"/>
        <end position="44"/>
    </location>
</feature>
<evidence type="ECO:0000313" key="4">
    <source>
        <dbReference type="Proteomes" id="UP000623129"/>
    </source>
</evidence>
<evidence type="ECO:0000313" key="3">
    <source>
        <dbReference type="EMBL" id="KAF3338482.1"/>
    </source>
</evidence>
<protein>
    <submittedName>
        <fullName evidence="3">Uncharacterized protein</fullName>
    </submittedName>
</protein>
<name>A0A833RFZ4_9POAL</name>
<comment type="caution">
    <text evidence="3">The sequence shown here is derived from an EMBL/GenBank/DDBJ whole genome shotgun (WGS) entry which is preliminary data.</text>
</comment>
<dbReference type="Proteomes" id="UP000623129">
    <property type="component" value="Unassembled WGS sequence"/>
</dbReference>
<dbReference type="EMBL" id="SWLB01000005">
    <property type="protein sequence ID" value="KAF3338482.1"/>
    <property type="molecule type" value="Genomic_DNA"/>
</dbReference>
<evidence type="ECO:0000256" key="1">
    <source>
        <dbReference type="SAM" id="MobiDB-lite"/>
    </source>
</evidence>